<organism evidence="2 3">
    <name type="scientific">Hoylesella oralis ATCC 33269</name>
    <dbReference type="NCBI Taxonomy" id="873533"/>
    <lineage>
        <taxon>Bacteria</taxon>
        <taxon>Pseudomonadati</taxon>
        <taxon>Bacteroidota</taxon>
        <taxon>Bacteroidia</taxon>
        <taxon>Bacteroidales</taxon>
        <taxon>Prevotellaceae</taxon>
        <taxon>Hoylesella</taxon>
    </lineage>
</organism>
<feature type="transmembrane region" description="Helical" evidence="1">
    <location>
        <begin position="26"/>
        <end position="49"/>
    </location>
</feature>
<dbReference type="AlphaFoldDB" id="E7RRU8"/>
<proteinExistence type="predicted"/>
<dbReference type="RefSeq" id="WP_004370090.1">
    <property type="nucleotide sequence ID" value="NZ_GL833119.1"/>
</dbReference>
<evidence type="ECO:0000313" key="3">
    <source>
        <dbReference type="Proteomes" id="UP000005580"/>
    </source>
</evidence>
<name>E7RRU8_9BACT</name>
<dbReference type="HOGENOM" id="CLU_2586826_0_0_10"/>
<keyword evidence="1" id="KW-0812">Transmembrane</keyword>
<feature type="transmembrane region" description="Helical" evidence="1">
    <location>
        <begin position="55"/>
        <end position="73"/>
    </location>
</feature>
<dbReference type="Proteomes" id="UP000005580">
    <property type="component" value="Unassembled WGS sequence"/>
</dbReference>
<dbReference type="EMBL" id="AEPE02000005">
    <property type="protein sequence ID" value="EFZ36986.1"/>
    <property type="molecule type" value="Genomic_DNA"/>
</dbReference>
<evidence type="ECO:0008006" key="4">
    <source>
        <dbReference type="Google" id="ProtNLM"/>
    </source>
</evidence>
<dbReference type="STRING" id="28134.SAMN05444288_1535"/>
<evidence type="ECO:0000256" key="1">
    <source>
        <dbReference type="SAM" id="Phobius"/>
    </source>
</evidence>
<sequence length="80" mass="8956">MKKLIVILKKRWQAETPRLYRRIRNLSMGISGCAVAINAALMAAGARVPEWFCTVYPYLVGVPAAIAFVLQFGEQGRMKD</sequence>
<protein>
    <recommendedName>
        <fullName evidence="4">Tat pathway signal sequence domain protein</fullName>
    </recommendedName>
</protein>
<gene>
    <name evidence="2" type="ORF">HMPREF0663_11899</name>
</gene>
<keyword evidence="1" id="KW-1133">Transmembrane helix</keyword>
<keyword evidence="3" id="KW-1185">Reference proteome</keyword>
<evidence type="ECO:0000313" key="2">
    <source>
        <dbReference type="EMBL" id="EFZ36986.1"/>
    </source>
</evidence>
<keyword evidence="1" id="KW-0472">Membrane</keyword>
<reference evidence="2" key="1">
    <citation type="submission" date="2011-01" db="EMBL/GenBank/DDBJ databases">
        <authorList>
            <person name="Muzny D."/>
            <person name="Qin X."/>
            <person name="Buhay C."/>
            <person name="Dugan-Rocha S."/>
            <person name="Ding Y."/>
            <person name="Chen G."/>
            <person name="Hawes A."/>
            <person name="Holder M."/>
            <person name="Jhangiani S."/>
            <person name="Johnson A."/>
            <person name="Khan Z."/>
            <person name="Li Z."/>
            <person name="Liu W."/>
            <person name="Liu X."/>
            <person name="Perez L."/>
            <person name="Shen H."/>
            <person name="Wang Q."/>
            <person name="Watt J."/>
            <person name="Xi L."/>
            <person name="Xin Y."/>
            <person name="Zhou J."/>
            <person name="Deng J."/>
            <person name="Jiang H."/>
            <person name="Liu Y."/>
            <person name="Qu J."/>
            <person name="Song X.-Z."/>
            <person name="Zhang L."/>
            <person name="Villasana D."/>
            <person name="Johnson A."/>
            <person name="Liu J."/>
            <person name="Liyanage D."/>
            <person name="Lorensuhewa L."/>
            <person name="Robinson T."/>
            <person name="Song A."/>
            <person name="Song B.-B."/>
            <person name="Dinh H."/>
            <person name="Thornton R."/>
            <person name="Coyle M."/>
            <person name="Francisco L."/>
            <person name="Jackson L."/>
            <person name="Javaid M."/>
            <person name="Korchina V."/>
            <person name="Kovar C."/>
            <person name="Mata R."/>
            <person name="Mathew T."/>
            <person name="Ngo R."/>
            <person name="Nguyen L."/>
            <person name="Nguyen N."/>
            <person name="Okwuonu G."/>
            <person name="Ongeri F."/>
            <person name="Pham C."/>
            <person name="Simmons D."/>
            <person name="Wilczek-Boney K."/>
            <person name="Hale W."/>
            <person name="Jakkamsetti A."/>
            <person name="Pham P."/>
            <person name="Ruth R."/>
            <person name="San Lucas F."/>
            <person name="Warren J."/>
            <person name="Zhang J."/>
            <person name="Zhao Z."/>
            <person name="Zhou C."/>
            <person name="Zhu D."/>
            <person name="Lee S."/>
            <person name="Bess C."/>
            <person name="Blankenburg K."/>
            <person name="Forbes L."/>
            <person name="Fu Q."/>
            <person name="Gubbala S."/>
            <person name="Hirani K."/>
            <person name="Jayaseelan J.C."/>
            <person name="Lara F."/>
            <person name="Munidasa M."/>
            <person name="Palculict T."/>
            <person name="Patil S."/>
            <person name="Pu L.-L."/>
            <person name="Saada N."/>
            <person name="Tang L."/>
            <person name="Weissenberger G."/>
            <person name="Zhu Y."/>
            <person name="Hemphill L."/>
            <person name="Shang Y."/>
            <person name="Youmans B."/>
            <person name="Ayvaz T."/>
            <person name="Ross M."/>
            <person name="Santibanez J."/>
            <person name="Aqrawi P."/>
            <person name="Gross S."/>
            <person name="Joshi V."/>
            <person name="Fowler G."/>
            <person name="Nazareth L."/>
            <person name="Reid J."/>
            <person name="Worley K."/>
            <person name="Petrosino J."/>
            <person name="Highlander S."/>
            <person name="Gibbs R."/>
        </authorList>
    </citation>
    <scope>NUCLEOTIDE SEQUENCE [LARGE SCALE GENOMIC DNA]</scope>
    <source>
        <strain evidence="2">ATCC 33269</strain>
    </source>
</reference>
<comment type="caution">
    <text evidence="2">The sequence shown here is derived from an EMBL/GenBank/DDBJ whole genome shotgun (WGS) entry which is preliminary data.</text>
</comment>
<accession>E7RRU8</accession>